<dbReference type="EMBL" id="KV454211">
    <property type="protein sequence ID" value="ODQ59165.1"/>
    <property type="molecule type" value="Genomic_DNA"/>
</dbReference>
<organism evidence="1 2">
    <name type="scientific">Wickerhamomyces anomalus (strain ATCC 58044 / CBS 1984 / NCYC 433 / NRRL Y-366-8)</name>
    <name type="common">Yeast</name>
    <name type="synonym">Hansenula anomala</name>
    <dbReference type="NCBI Taxonomy" id="683960"/>
    <lineage>
        <taxon>Eukaryota</taxon>
        <taxon>Fungi</taxon>
        <taxon>Dikarya</taxon>
        <taxon>Ascomycota</taxon>
        <taxon>Saccharomycotina</taxon>
        <taxon>Saccharomycetes</taxon>
        <taxon>Phaffomycetales</taxon>
        <taxon>Wickerhamomycetaceae</taxon>
        <taxon>Wickerhamomyces</taxon>
    </lineage>
</organism>
<dbReference type="Proteomes" id="UP000094112">
    <property type="component" value="Unassembled WGS sequence"/>
</dbReference>
<evidence type="ECO:0000313" key="1">
    <source>
        <dbReference type="EMBL" id="ODQ59165.1"/>
    </source>
</evidence>
<reference evidence="1 2" key="1">
    <citation type="journal article" date="2016" name="Proc. Natl. Acad. Sci. U.S.A.">
        <title>Comparative genomics of biotechnologically important yeasts.</title>
        <authorList>
            <person name="Riley R."/>
            <person name="Haridas S."/>
            <person name="Wolfe K.H."/>
            <person name="Lopes M.R."/>
            <person name="Hittinger C.T."/>
            <person name="Goeker M."/>
            <person name="Salamov A.A."/>
            <person name="Wisecaver J.H."/>
            <person name="Long T.M."/>
            <person name="Calvey C.H."/>
            <person name="Aerts A.L."/>
            <person name="Barry K.W."/>
            <person name="Choi C."/>
            <person name="Clum A."/>
            <person name="Coughlan A.Y."/>
            <person name="Deshpande S."/>
            <person name="Douglass A.P."/>
            <person name="Hanson S.J."/>
            <person name="Klenk H.-P."/>
            <person name="LaButti K.M."/>
            <person name="Lapidus A."/>
            <person name="Lindquist E.A."/>
            <person name="Lipzen A.M."/>
            <person name="Meier-Kolthoff J.P."/>
            <person name="Ohm R.A."/>
            <person name="Otillar R.P."/>
            <person name="Pangilinan J.L."/>
            <person name="Peng Y."/>
            <person name="Rokas A."/>
            <person name="Rosa C.A."/>
            <person name="Scheuner C."/>
            <person name="Sibirny A.A."/>
            <person name="Slot J.C."/>
            <person name="Stielow J.B."/>
            <person name="Sun H."/>
            <person name="Kurtzman C.P."/>
            <person name="Blackwell M."/>
            <person name="Grigoriev I.V."/>
            <person name="Jeffries T.W."/>
        </authorList>
    </citation>
    <scope>NUCLEOTIDE SEQUENCE [LARGE SCALE GENOMIC DNA]</scope>
    <source>
        <strain evidence="2">ATCC 58044 / CBS 1984 / NCYC 433 / NRRL Y-366-8</strain>
    </source>
</reference>
<sequence length="60" mass="6940">MTLITHKLLFDKNAEFFLSTILSSFQRPVLTFLVPTTTPEFDINLISVYTKTNLHKKVLI</sequence>
<protein>
    <submittedName>
        <fullName evidence="1">Uncharacterized protein</fullName>
    </submittedName>
</protein>
<name>A0A1E3P183_WICAA</name>
<evidence type="ECO:0000313" key="2">
    <source>
        <dbReference type="Proteomes" id="UP000094112"/>
    </source>
</evidence>
<dbReference type="AlphaFoldDB" id="A0A1E3P183"/>
<dbReference type="RefSeq" id="XP_019038372.1">
    <property type="nucleotide sequence ID" value="XM_019185780.1"/>
</dbReference>
<proteinExistence type="predicted"/>
<keyword evidence="2" id="KW-1185">Reference proteome</keyword>
<dbReference type="GeneID" id="30203026"/>
<gene>
    <name evidence="1" type="ORF">WICANDRAFT_84800</name>
</gene>
<accession>A0A1E3P183</accession>